<dbReference type="AlphaFoldDB" id="X1C5X7"/>
<dbReference type="SUPFAM" id="SSF81296">
    <property type="entry name" value="E set domains"/>
    <property type="match status" value="1"/>
</dbReference>
<feature type="domain" description="IPT/TIG" evidence="1">
    <location>
        <begin position="59"/>
        <end position="134"/>
    </location>
</feature>
<name>X1C5X7_9ZZZZ</name>
<dbReference type="Pfam" id="PF01833">
    <property type="entry name" value="TIG"/>
    <property type="match status" value="1"/>
</dbReference>
<dbReference type="SMART" id="SM00429">
    <property type="entry name" value="IPT"/>
    <property type="match status" value="1"/>
</dbReference>
<reference evidence="2" key="1">
    <citation type="journal article" date="2014" name="Front. Microbiol.">
        <title>High frequency of phylogenetically diverse reductive dehalogenase-homologous genes in deep subseafloor sedimentary metagenomes.</title>
        <authorList>
            <person name="Kawai M."/>
            <person name="Futagami T."/>
            <person name="Toyoda A."/>
            <person name="Takaki Y."/>
            <person name="Nishi S."/>
            <person name="Hori S."/>
            <person name="Arai W."/>
            <person name="Tsubouchi T."/>
            <person name="Morono Y."/>
            <person name="Uchiyama I."/>
            <person name="Ito T."/>
            <person name="Fujiyama A."/>
            <person name="Inagaki F."/>
            <person name="Takami H."/>
        </authorList>
    </citation>
    <scope>NUCLEOTIDE SEQUENCE</scope>
    <source>
        <strain evidence="2">Expedition CK06-06</strain>
    </source>
</reference>
<sequence length="189" mass="20892">EYYCENITKGTNSGWITDTYWNSSDLSLTTTYVFRVKARNSDGIETAWADLGSETTHEPPVISNVSPVSGPQKTCMTIEGQSFYDWGSVVFPDGTTAEILQWTDSVIYCRAPESSLSGNIVVNRGFDSNPFWFTLTDPNVIYVDLNHTPNIENGTTQYPFGKIQYGIDAADPNDEVIIADGVYTGDGNR</sequence>
<dbReference type="InterPro" id="IPR014756">
    <property type="entry name" value="Ig_E-set"/>
</dbReference>
<dbReference type="EMBL" id="BART01013096">
    <property type="protein sequence ID" value="GAG88732.1"/>
    <property type="molecule type" value="Genomic_DNA"/>
</dbReference>
<gene>
    <name evidence="2" type="ORF">S01H4_26981</name>
</gene>
<evidence type="ECO:0000259" key="1">
    <source>
        <dbReference type="SMART" id="SM00429"/>
    </source>
</evidence>
<dbReference type="InterPro" id="IPR012334">
    <property type="entry name" value="Pectin_lyas_fold"/>
</dbReference>
<dbReference type="InterPro" id="IPR036116">
    <property type="entry name" value="FN3_sf"/>
</dbReference>
<dbReference type="SUPFAM" id="SSF49265">
    <property type="entry name" value="Fibronectin type III"/>
    <property type="match status" value="1"/>
</dbReference>
<evidence type="ECO:0000313" key="2">
    <source>
        <dbReference type="EMBL" id="GAG88732.1"/>
    </source>
</evidence>
<dbReference type="Gene3D" id="2.60.40.10">
    <property type="entry name" value="Immunoglobulins"/>
    <property type="match status" value="1"/>
</dbReference>
<feature type="non-terminal residue" evidence="2">
    <location>
        <position position="1"/>
    </location>
</feature>
<accession>X1C5X7</accession>
<comment type="caution">
    <text evidence="2">The sequence shown here is derived from an EMBL/GenBank/DDBJ whole genome shotgun (WGS) entry which is preliminary data.</text>
</comment>
<protein>
    <recommendedName>
        <fullName evidence="1">IPT/TIG domain-containing protein</fullName>
    </recommendedName>
</protein>
<dbReference type="InterPro" id="IPR013783">
    <property type="entry name" value="Ig-like_fold"/>
</dbReference>
<organism evidence="2">
    <name type="scientific">marine sediment metagenome</name>
    <dbReference type="NCBI Taxonomy" id="412755"/>
    <lineage>
        <taxon>unclassified sequences</taxon>
        <taxon>metagenomes</taxon>
        <taxon>ecological metagenomes</taxon>
    </lineage>
</organism>
<dbReference type="InterPro" id="IPR011050">
    <property type="entry name" value="Pectin_lyase_fold/virulence"/>
</dbReference>
<dbReference type="InterPro" id="IPR002909">
    <property type="entry name" value="IPT_dom"/>
</dbReference>
<dbReference type="SUPFAM" id="SSF51126">
    <property type="entry name" value="Pectin lyase-like"/>
    <property type="match status" value="1"/>
</dbReference>
<dbReference type="CDD" id="cd00603">
    <property type="entry name" value="IPT_PCSR"/>
    <property type="match status" value="1"/>
</dbReference>
<dbReference type="Gene3D" id="2.160.20.10">
    <property type="entry name" value="Single-stranded right-handed beta-helix, Pectin lyase-like"/>
    <property type="match status" value="1"/>
</dbReference>
<proteinExistence type="predicted"/>